<feature type="binding site" evidence="9">
    <location>
        <position position="312"/>
    </location>
    <ligand>
        <name>DNA</name>
        <dbReference type="ChEBI" id="CHEBI:16991"/>
    </ligand>
</feature>
<dbReference type="GO" id="GO:0006281">
    <property type="term" value="P:DNA repair"/>
    <property type="evidence" value="ECO:0007669"/>
    <property type="project" value="UniProtKB-UniRule"/>
</dbReference>
<feature type="binding site" evidence="9">
    <location>
        <position position="68"/>
    </location>
    <ligand>
        <name>ATP</name>
        <dbReference type="ChEBI" id="CHEBI:30616"/>
    </ligand>
</feature>
<feature type="binding site" evidence="9">
    <location>
        <position position="173"/>
    </location>
    <ligand>
        <name>ATP</name>
        <dbReference type="ChEBI" id="CHEBI:30616"/>
    </ligand>
</feature>
<dbReference type="InterPro" id="IPR004605">
    <property type="entry name" value="DNA_helicase_Holl-junc_RuvB"/>
</dbReference>
<feature type="binding site" evidence="9">
    <location>
        <position position="69"/>
    </location>
    <ligand>
        <name>ATP</name>
        <dbReference type="ChEBI" id="CHEBI:30616"/>
    </ligand>
</feature>
<comment type="domain">
    <text evidence="9">Has 3 domains, the large (RuvB-L) and small ATPase (RuvB-S) domains and the C-terminal head (RuvB-H) domain. The head domain binds DNA, while the ATPase domains jointly bind ATP, ADP or are empty depending on the state of the subunit in the translocation cycle. During a single DNA translocation step the structure of each domain remains the same, but their relative positions change.</text>
</comment>
<keyword evidence="3 9" id="KW-0227">DNA damage</keyword>
<feature type="binding site" evidence="9">
    <location>
        <position position="220"/>
    </location>
    <ligand>
        <name>ATP</name>
        <dbReference type="ChEBI" id="CHEBI:30616"/>
    </ligand>
</feature>
<evidence type="ECO:0000256" key="4">
    <source>
        <dbReference type="ARBA" id="ARBA00022801"/>
    </source>
</evidence>
<comment type="catalytic activity">
    <reaction evidence="9">
        <text>ATP + H2O = ADP + phosphate + H(+)</text>
        <dbReference type="Rhea" id="RHEA:13065"/>
        <dbReference type="ChEBI" id="CHEBI:15377"/>
        <dbReference type="ChEBI" id="CHEBI:15378"/>
        <dbReference type="ChEBI" id="CHEBI:30616"/>
        <dbReference type="ChEBI" id="CHEBI:43474"/>
        <dbReference type="ChEBI" id="CHEBI:456216"/>
    </reaction>
</comment>
<comment type="function">
    <text evidence="9">The RuvA-RuvB-RuvC complex processes Holliday junction (HJ) DNA during genetic recombination and DNA repair, while the RuvA-RuvB complex plays an important role in the rescue of blocked DNA replication forks via replication fork reversal (RFR). RuvA specifically binds to HJ cruciform DNA, conferring on it an open structure. The RuvB hexamer acts as an ATP-dependent pump, pulling dsDNA into and through the RuvAB complex. RuvB forms 2 homohexamers on either side of HJ DNA bound by 1 or 2 RuvA tetramers; 4 subunits per hexamer contact DNA at a time. Coordinated motions by a converter formed by DNA-disengaged RuvB subunits stimulates ATP hydrolysis and nucleotide exchange. Immobilization of the converter enables RuvB to convert the ATP-contained energy into a lever motion, pulling 2 nucleotides of DNA out of the RuvA tetramer per ATP hydrolyzed, thus driving DNA branch migration. The RuvB motors rotate together with the DNA substrate, which together with the progressing nucleotide cycle form the mechanistic basis for DNA recombination by continuous HJ branch migration. Branch migration allows RuvC to scan DNA until it finds its consensus sequence, where it cleaves and resolves cruciform DNA.</text>
</comment>
<keyword evidence="11" id="KW-0347">Helicase</keyword>
<comment type="caution">
    <text evidence="9">Lacks conserved residue(s) required for the propagation of feature annotation.</text>
</comment>
<feature type="region of interest" description="Head domain (RuvB-H)" evidence="9">
    <location>
        <begin position="257"/>
        <end position="348"/>
    </location>
</feature>
<feature type="binding site" evidence="9">
    <location>
        <position position="183"/>
    </location>
    <ligand>
        <name>ATP</name>
        <dbReference type="ChEBI" id="CHEBI:30616"/>
    </ligand>
</feature>
<keyword evidence="7 9" id="KW-0233">DNA recombination</keyword>
<dbReference type="GO" id="GO:0016787">
    <property type="term" value="F:hydrolase activity"/>
    <property type="evidence" value="ECO:0007669"/>
    <property type="project" value="UniProtKB-KW"/>
</dbReference>
<reference evidence="11" key="1">
    <citation type="journal article" date="2020" name="mSystems">
        <title>Genome- and Community-Level Interaction Insights into Carbon Utilization and Element Cycling Functions of Hydrothermarchaeota in Hydrothermal Sediment.</title>
        <authorList>
            <person name="Zhou Z."/>
            <person name="Liu Y."/>
            <person name="Xu W."/>
            <person name="Pan J."/>
            <person name="Luo Z.H."/>
            <person name="Li M."/>
        </authorList>
    </citation>
    <scope>NUCLEOTIDE SEQUENCE [LARGE SCALE GENOMIC DNA]</scope>
    <source>
        <strain evidence="11">SpSt-69</strain>
    </source>
</reference>
<comment type="caution">
    <text evidence="11">The sequence shown here is derived from an EMBL/GenBank/DDBJ whole genome shotgun (WGS) entry which is preliminary data.</text>
</comment>
<evidence type="ECO:0000256" key="3">
    <source>
        <dbReference type="ARBA" id="ARBA00022763"/>
    </source>
</evidence>
<dbReference type="EMBL" id="DTDJ01000036">
    <property type="protein sequence ID" value="HGL17830.1"/>
    <property type="molecule type" value="Genomic_DNA"/>
</dbReference>
<dbReference type="HAMAP" id="MF_00016">
    <property type="entry name" value="DNA_HJ_migration_RuvB"/>
    <property type="match status" value="1"/>
</dbReference>
<comment type="similarity">
    <text evidence="9">Belongs to the RuvB family.</text>
</comment>
<evidence type="ECO:0000256" key="1">
    <source>
        <dbReference type="ARBA" id="ARBA00022490"/>
    </source>
</evidence>
<keyword evidence="2 9" id="KW-0547">Nucleotide-binding</keyword>
<name>A0A7V4E4N5_UNCW3</name>
<feature type="domain" description="AAA+ ATPase" evidence="10">
    <location>
        <begin position="53"/>
        <end position="184"/>
    </location>
</feature>
<proteinExistence type="inferred from homology"/>
<evidence type="ECO:0000259" key="10">
    <source>
        <dbReference type="SMART" id="SM00382"/>
    </source>
</evidence>
<keyword evidence="4 9" id="KW-0378">Hydrolase</keyword>
<dbReference type="AlphaFoldDB" id="A0A7V4E4N5"/>
<dbReference type="SUPFAM" id="SSF46785">
    <property type="entry name" value="Winged helix' DNA-binding domain"/>
    <property type="match status" value="1"/>
</dbReference>
<feature type="binding site" evidence="9">
    <location>
        <position position="317"/>
    </location>
    <ligand>
        <name>DNA</name>
        <dbReference type="ChEBI" id="CHEBI:16991"/>
    </ligand>
</feature>
<evidence type="ECO:0000256" key="7">
    <source>
        <dbReference type="ARBA" id="ARBA00023172"/>
    </source>
</evidence>
<dbReference type="Gene3D" id="1.10.8.60">
    <property type="match status" value="1"/>
</dbReference>
<dbReference type="Gene3D" id="1.10.10.10">
    <property type="entry name" value="Winged helix-like DNA-binding domain superfamily/Winged helix DNA-binding domain"/>
    <property type="match status" value="1"/>
</dbReference>
<keyword evidence="1 9" id="KW-0963">Cytoplasm</keyword>
<dbReference type="InterPro" id="IPR027417">
    <property type="entry name" value="P-loop_NTPase"/>
</dbReference>
<keyword evidence="8 9" id="KW-0234">DNA repair</keyword>
<protein>
    <recommendedName>
        <fullName evidence="9">Holliday junction branch migration complex subunit RuvB</fullName>
        <ecNumber evidence="9">3.6.4.-</ecNumber>
    </recommendedName>
</protein>
<dbReference type="GO" id="GO:0005524">
    <property type="term" value="F:ATP binding"/>
    <property type="evidence" value="ECO:0007669"/>
    <property type="project" value="UniProtKB-UniRule"/>
</dbReference>
<dbReference type="SUPFAM" id="SSF52540">
    <property type="entry name" value="P-loop containing nucleoside triphosphate hydrolases"/>
    <property type="match status" value="1"/>
</dbReference>
<dbReference type="Gene3D" id="3.40.50.300">
    <property type="entry name" value="P-loop containing nucleotide triphosphate hydrolases"/>
    <property type="match status" value="1"/>
</dbReference>
<dbReference type="GO" id="GO:0009378">
    <property type="term" value="F:four-way junction helicase activity"/>
    <property type="evidence" value="ECO:0007669"/>
    <property type="project" value="InterPro"/>
</dbReference>
<dbReference type="NCBIfam" id="NF000868">
    <property type="entry name" value="PRK00080.1"/>
    <property type="match status" value="1"/>
</dbReference>
<dbReference type="EC" id="3.6.4.-" evidence="9"/>
<accession>A0A7V4E4N5</accession>
<dbReference type="Pfam" id="PF05491">
    <property type="entry name" value="WHD_RuvB"/>
    <property type="match status" value="1"/>
</dbReference>
<keyword evidence="5 9" id="KW-0067">ATP-binding</keyword>
<evidence type="ECO:0000256" key="2">
    <source>
        <dbReference type="ARBA" id="ARBA00022741"/>
    </source>
</evidence>
<feature type="binding site" evidence="9">
    <location>
        <position position="67"/>
    </location>
    <ligand>
        <name>ATP</name>
        <dbReference type="ChEBI" id="CHEBI:30616"/>
    </ligand>
</feature>
<evidence type="ECO:0000256" key="5">
    <source>
        <dbReference type="ARBA" id="ARBA00022840"/>
    </source>
</evidence>
<gene>
    <name evidence="9 11" type="primary">ruvB</name>
    <name evidence="11" type="ORF">ENU66_05855</name>
</gene>
<dbReference type="PANTHER" id="PTHR42848">
    <property type="match status" value="1"/>
</dbReference>
<evidence type="ECO:0000256" key="9">
    <source>
        <dbReference type="HAMAP-Rule" id="MF_00016"/>
    </source>
</evidence>
<keyword evidence="6 9" id="KW-0238">DNA-binding</keyword>
<comment type="subunit">
    <text evidence="9">Homohexamer. Forms an RuvA(8)-RuvB(12)-Holliday junction (HJ) complex. HJ DNA is sandwiched between 2 RuvA tetramers; dsDNA enters through RuvA and exits via RuvB. An RuvB hexamer assembles on each DNA strand where it exits the tetramer. Each RuvB hexamer is contacted by two RuvA subunits (via domain III) on 2 adjacent RuvB subunits; this complex drives branch migration. In the full resolvosome a probable DNA-RuvA(4)-RuvB(12)-RuvC(2) complex forms which resolves the HJ.</text>
</comment>
<dbReference type="InterPro" id="IPR008823">
    <property type="entry name" value="RuvB_wg_C"/>
</dbReference>
<feature type="binding site" evidence="9">
    <location>
        <position position="64"/>
    </location>
    <ligand>
        <name>ATP</name>
        <dbReference type="ChEBI" id="CHEBI:30616"/>
    </ligand>
</feature>
<feature type="binding site" evidence="9">
    <location>
        <position position="22"/>
    </location>
    <ligand>
        <name>ATP</name>
        <dbReference type="ChEBI" id="CHEBI:30616"/>
    </ligand>
</feature>
<organism evidence="11">
    <name type="scientific">candidate division WOR-3 bacterium</name>
    <dbReference type="NCBI Taxonomy" id="2052148"/>
    <lineage>
        <taxon>Bacteria</taxon>
        <taxon>Bacteria division WOR-3</taxon>
    </lineage>
</organism>
<dbReference type="PANTHER" id="PTHR42848:SF1">
    <property type="entry name" value="HOLLIDAY JUNCTION BRANCH MIGRATION COMPLEX SUBUNIT RUVB"/>
    <property type="match status" value="1"/>
</dbReference>
<dbReference type="GO" id="GO:0048476">
    <property type="term" value="C:Holliday junction resolvase complex"/>
    <property type="evidence" value="ECO:0007669"/>
    <property type="project" value="UniProtKB-UniRule"/>
</dbReference>
<dbReference type="SMART" id="SM00382">
    <property type="entry name" value="AAA"/>
    <property type="match status" value="1"/>
</dbReference>
<dbReference type="GO" id="GO:0005737">
    <property type="term" value="C:cytoplasm"/>
    <property type="evidence" value="ECO:0007669"/>
    <property type="project" value="UniProtKB-SubCell"/>
</dbReference>
<dbReference type="InterPro" id="IPR003593">
    <property type="entry name" value="AAA+_ATPase"/>
</dbReference>
<dbReference type="GO" id="GO:0000400">
    <property type="term" value="F:four-way junction DNA binding"/>
    <property type="evidence" value="ECO:0007669"/>
    <property type="project" value="UniProtKB-UniRule"/>
</dbReference>
<dbReference type="GO" id="GO:0006310">
    <property type="term" value="P:DNA recombination"/>
    <property type="evidence" value="ECO:0007669"/>
    <property type="project" value="UniProtKB-UniRule"/>
</dbReference>
<dbReference type="InterPro" id="IPR008824">
    <property type="entry name" value="RuvB-like_N"/>
</dbReference>
<evidence type="ECO:0000256" key="6">
    <source>
        <dbReference type="ARBA" id="ARBA00023125"/>
    </source>
</evidence>
<sequence length="348" mass="39484">MVVRITDPKGVFDEDRELDKTLRPLSFEEFVGQEKIKENLKIFVKAANLRNEQLDHVLLLGPPGLGKTTLAYIIANEMGVNIKATSGPIIERPVDLVGILTSLRERDVLFIDEIHRLPRAVEEYLYSAMEDFKIDIVLDKGPKAESVRIDIAPFTLIGATTRVGLLTSPLISRFGMSFRLDYYSVQELYKIILRSAQLLKVQISDEGALEIARRSRGTPRVANRLLRRVRDYAEVKSNGIIDKDLAVYALNNLDVDEKGLDEMDKKILRTIIEKFNGGPVGIKTLSHAVSEDPGTIEEVYEPFLLREGFLKRTTRGRVATPLAYKHLGYDMKNFNLELFKEQEVHNED</sequence>
<dbReference type="InterPro" id="IPR041445">
    <property type="entry name" value="AAA_lid_4"/>
</dbReference>
<dbReference type="Pfam" id="PF05496">
    <property type="entry name" value="RuvB_N"/>
    <property type="match status" value="1"/>
</dbReference>
<feature type="binding site" evidence="9">
    <location>
        <position position="23"/>
    </location>
    <ligand>
        <name>ATP</name>
        <dbReference type="ChEBI" id="CHEBI:30616"/>
    </ligand>
</feature>
<feature type="region of interest" description="Small ATPAse domain (RuvB-S)" evidence="9">
    <location>
        <begin position="184"/>
        <end position="254"/>
    </location>
</feature>
<dbReference type="InterPro" id="IPR036390">
    <property type="entry name" value="WH_DNA-bd_sf"/>
</dbReference>
<feature type="binding site" evidence="9">
    <location>
        <position position="68"/>
    </location>
    <ligand>
        <name>Mg(2+)</name>
        <dbReference type="ChEBI" id="CHEBI:18420"/>
    </ligand>
</feature>
<dbReference type="InterPro" id="IPR036388">
    <property type="entry name" value="WH-like_DNA-bd_sf"/>
</dbReference>
<dbReference type="CDD" id="cd00009">
    <property type="entry name" value="AAA"/>
    <property type="match status" value="1"/>
</dbReference>
<dbReference type="NCBIfam" id="TIGR00635">
    <property type="entry name" value="ruvB"/>
    <property type="match status" value="1"/>
</dbReference>
<comment type="subcellular location">
    <subcellularLocation>
        <location evidence="9">Cytoplasm</location>
    </subcellularLocation>
</comment>
<dbReference type="Pfam" id="PF17864">
    <property type="entry name" value="AAA_lid_4"/>
    <property type="match status" value="1"/>
</dbReference>
<evidence type="ECO:0000256" key="8">
    <source>
        <dbReference type="ARBA" id="ARBA00023204"/>
    </source>
</evidence>
<feature type="binding site" evidence="9">
    <location>
        <begin position="130"/>
        <end position="132"/>
    </location>
    <ligand>
        <name>ATP</name>
        <dbReference type="ChEBI" id="CHEBI:30616"/>
    </ligand>
</feature>
<evidence type="ECO:0000313" key="11">
    <source>
        <dbReference type="EMBL" id="HGL17830.1"/>
    </source>
</evidence>